<comment type="caution">
    <text evidence="1">The sequence shown here is derived from an EMBL/GenBank/DDBJ whole genome shotgun (WGS) entry which is preliminary data.</text>
</comment>
<dbReference type="InterPro" id="IPR029069">
    <property type="entry name" value="HotDog_dom_sf"/>
</dbReference>
<protein>
    <submittedName>
        <fullName evidence="1">Thioesterase</fullName>
    </submittedName>
</protein>
<keyword evidence="2" id="KW-1185">Reference proteome</keyword>
<evidence type="ECO:0000313" key="1">
    <source>
        <dbReference type="EMBL" id="GEC21112.1"/>
    </source>
</evidence>
<dbReference type="CDD" id="cd00586">
    <property type="entry name" value="4HBT"/>
    <property type="match status" value="1"/>
</dbReference>
<name>A0A4Y3WQE3_9PSEU</name>
<dbReference type="Proteomes" id="UP000320338">
    <property type="component" value="Unassembled WGS sequence"/>
</dbReference>
<dbReference type="RefSeq" id="WP_141279801.1">
    <property type="nucleotide sequence ID" value="NZ_BAAARZ010000047.1"/>
</dbReference>
<organism evidence="1 2">
    <name type="scientific">Pseudonocardia hydrocarbonoxydans</name>
    <dbReference type="NCBI Taxonomy" id="76726"/>
    <lineage>
        <taxon>Bacteria</taxon>
        <taxon>Bacillati</taxon>
        <taxon>Actinomycetota</taxon>
        <taxon>Actinomycetes</taxon>
        <taxon>Pseudonocardiales</taxon>
        <taxon>Pseudonocardiaceae</taxon>
        <taxon>Pseudonocardia</taxon>
    </lineage>
</organism>
<dbReference type="EMBL" id="BJNG01000028">
    <property type="protein sequence ID" value="GEC21112.1"/>
    <property type="molecule type" value="Genomic_DNA"/>
</dbReference>
<gene>
    <name evidence="1" type="ORF">PHY01_33950</name>
</gene>
<evidence type="ECO:0000313" key="2">
    <source>
        <dbReference type="Proteomes" id="UP000320338"/>
    </source>
</evidence>
<dbReference type="SUPFAM" id="SSF54637">
    <property type="entry name" value="Thioesterase/thiol ester dehydrase-isomerase"/>
    <property type="match status" value="1"/>
</dbReference>
<dbReference type="Pfam" id="PF13279">
    <property type="entry name" value="4HBT_2"/>
    <property type="match status" value="1"/>
</dbReference>
<proteinExistence type="predicted"/>
<accession>A0A4Y3WQE3</accession>
<sequence>MTAFVAQVPLRWTDQDSYRHLNHARAVTLLEEARIALCFDRAAADGVGTFASGLLVVGLGVEYVRQVAYRSHTLRVAMTVEQVRAATFVIRYALHDGPGEDAPVAITAHTRMATFDLAAQRPRRLEAAEKAWLGEWA</sequence>
<reference evidence="1 2" key="1">
    <citation type="submission" date="2019-06" db="EMBL/GenBank/DDBJ databases">
        <title>Whole genome shotgun sequence of Pseudonocardia hydrocarbonoxydans NBRC 14498.</title>
        <authorList>
            <person name="Hosoyama A."/>
            <person name="Uohara A."/>
            <person name="Ohji S."/>
            <person name="Ichikawa N."/>
        </authorList>
    </citation>
    <scope>NUCLEOTIDE SEQUENCE [LARGE SCALE GENOMIC DNA]</scope>
    <source>
        <strain evidence="1 2">NBRC 14498</strain>
    </source>
</reference>
<dbReference type="OrthoDB" id="9799036at2"/>
<dbReference type="Gene3D" id="3.10.129.10">
    <property type="entry name" value="Hotdog Thioesterase"/>
    <property type="match status" value="1"/>
</dbReference>
<dbReference type="AlphaFoldDB" id="A0A4Y3WQE3"/>